<comment type="similarity">
    <text evidence="1">Belongs to the short-chain dehydrogenases/reductases (SDR) family.</text>
</comment>
<dbReference type="Proteomes" id="UP000008330">
    <property type="component" value="Plasmid pRLG203"/>
</dbReference>
<protein>
    <submittedName>
        <fullName evidence="3">Short-chain dehydrogenase/reductase SDR</fullName>
    </submittedName>
</protein>
<dbReference type="PROSITE" id="PS51257">
    <property type="entry name" value="PROKAR_LIPOPROTEIN"/>
    <property type="match status" value="1"/>
</dbReference>
<evidence type="ECO:0000313" key="3">
    <source>
        <dbReference type="EMBL" id="ACI59644.1"/>
    </source>
</evidence>
<dbReference type="PANTHER" id="PTHR24321:SF8">
    <property type="entry name" value="ESTRADIOL 17-BETA-DEHYDROGENASE 8-RELATED"/>
    <property type="match status" value="1"/>
</dbReference>
<dbReference type="Pfam" id="PF13561">
    <property type="entry name" value="adh_short_C2"/>
    <property type="match status" value="1"/>
</dbReference>
<dbReference type="PRINTS" id="PR00081">
    <property type="entry name" value="GDHRDH"/>
</dbReference>
<evidence type="ECO:0000313" key="4">
    <source>
        <dbReference type="Proteomes" id="UP000008330"/>
    </source>
</evidence>
<dbReference type="FunFam" id="3.40.50.720:FF:000084">
    <property type="entry name" value="Short-chain dehydrogenase reductase"/>
    <property type="match status" value="1"/>
</dbReference>
<accession>A0ABF7QZ74</accession>
<gene>
    <name evidence="3" type="ordered locus">Rleg2_6271</name>
</gene>
<dbReference type="NCBIfam" id="NF005559">
    <property type="entry name" value="PRK07231.1"/>
    <property type="match status" value="1"/>
</dbReference>
<sequence>MKRLEDKVAIVTGGAAGIGLGCVTRLLDEGAFVAMIDLDERRCLAASRQLAAEEGRLRTYVADVGKEAVIAEAVRNAHRDFGKIDILVNNAGIVRPWKSTHEVTEQEWDQLQAVNSKGVFLSTKHVLPFMMEQKSGAIVNISSIAAILSFGGISPYHAAKGAVRAMTKNDAMDYAKYNIRINAVLPGFVMTDMVREELETLYPSYEEGLAAATAAQPLNLMGQPSDIAAAVCFLASEDARYITGSDIIVDGGYSAR</sequence>
<dbReference type="SUPFAM" id="SSF51735">
    <property type="entry name" value="NAD(P)-binding Rossmann-fold domains"/>
    <property type="match status" value="1"/>
</dbReference>
<dbReference type="PRINTS" id="PR00080">
    <property type="entry name" value="SDRFAMILY"/>
</dbReference>
<dbReference type="PANTHER" id="PTHR24321">
    <property type="entry name" value="DEHYDROGENASES, SHORT CHAIN"/>
    <property type="match status" value="1"/>
</dbReference>
<dbReference type="InterPro" id="IPR036291">
    <property type="entry name" value="NAD(P)-bd_dom_sf"/>
</dbReference>
<dbReference type="CDD" id="cd05233">
    <property type="entry name" value="SDR_c"/>
    <property type="match status" value="1"/>
</dbReference>
<keyword evidence="3" id="KW-0614">Plasmid</keyword>
<dbReference type="KEGG" id="rlt:Rleg2_6271"/>
<dbReference type="InterPro" id="IPR002347">
    <property type="entry name" value="SDR_fam"/>
</dbReference>
<name>A0ABF7QZ74_RHILW</name>
<evidence type="ECO:0000256" key="1">
    <source>
        <dbReference type="ARBA" id="ARBA00006484"/>
    </source>
</evidence>
<dbReference type="EMBL" id="CP001195">
    <property type="protein sequence ID" value="ACI59644.1"/>
    <property type="molecule type" value="Genomic_DNA"/>
</dbReference>
<dbReference type="RefSeq" id="WP_012559910.1">
    <property type="nucleotide sequence ID" value="NC_011370.1"/>
</dbReference>
<geneLocation type="plasmid" evidence="3 4">
    <name>pRLG203</name>
</geneLocation>
<reference evidence="3 4" key="1">
    <citation type="journal article" date="2010" name="Stand. Genomic Sci.">
        <title>Complete genome sequence of Rhizobium leguminosarum bv trifolii strain WSM2304, an effective microsymbiont of the South American clover Trifolium polymorphum.</title>
        <authorList>
            <person name="Reeve W."/>
            <person name="O'Hara G."/>
            <person name="Chain P."/>
            <person name="Ardley J."/>
            <person name="Brau L."/>
            <person name="Nandesena K."/>
            <person name="Tiwari R."/>
            <person name="Malfatti S."/>
            <person name="Kiss H."/>
            <person name="Lapidus A."/>
            <person name="Copeland A."/>
            <person name="Nolan M."/>
            <person name="Land M."/>
            <person name="Ivanova N."/>
            <person name="Mavromatis K."/>
            <person name="Markowitz V."/>
            <person name="Kyrpides N."/>
            <person name="Melino V."/>
            <person name="Denton M."/>
            <person name="Yates R."/>
            <person name="Howieson J."/>
        </authorList>
    </citation>
    <scope>NUCLEOTIDE SEQUENCE [LARGE SCALE GENOMIC DNA]</scope>
    <source>
        <strain evidence="3 4">WSM2304</strain>
    </source>
</reference>
<organism evidence="3 4">
    <name type="scientific">Rhizobium leguminosarum bv. trifolii (strain WSM2304)</name>
    <dbReference type="NCBI Taxonomy" id="395492"/>
    <lineage>
        <taxon>Bacteria</taxon>
        <taxon>Pseudomonadati</taxon>
        <taxon>Pseudomonadota</taxon>
        <taxon>Alphaproteobacteria</taxon>
        <taxon>Hyphomicrobiales</taxon>
        <taxon>Rhizobiaceae</taxon>
        <taxon>Rhizobium/Agrobacterium group</taxon>
        <taxon>Rhizobium</taxon>
    </lineage>
</organism>
<dbReference type="Gene3D" id="3.40.50.720">
    <property type="entry name" value="NAD(P)-binding Rossmann-like Domain"/>
    <property type="match status" value="1"/>
</dbReference>
<keyword evidence="2" id="KW-0560">Oxidoreductase</keyword>
<dbReference type="AlphaFoldDB" id="A0ABF7QZ74"/>
<dbReference type="GO" id="GO:0016491">
    <property type="term" value="F:oxidoreductase activity"/>
    <property type="evidence" value="ECO:0007669"/>
    <property type="project" value="UniProtKB-KW"/>
</dbReference>
<keyword evidence="4" id="KW-1185">Reference proteome</keyword>
<proteinExistence type="inferred from homology"/>
<evidence type="ECO:0000256" key="2">
    <source>
        <dbReference type="ARBA" id="ARBA00023002"/>
    </source>
</evidence>